<dbReference type="Proteomes" id="UP001066276">
    <property type="component" value="Chromosome 5"/>
</dbReference>
<keyword evidence="3" id="KW-1185">Reference proteome</keyword>
<accession>A0AAV7RMG9</accession>
<feature type="region of interest" description="Disordered" evidence="1">
    <location>
        <begin position="1"/>
        <end position="75"/>
    </location>
</feature>
<gene>
    <name evidence="2" type="ORF">NDU88_004779</name>
</gene>
<feature type="compositionally biased region" description="Basic and acidic residues" evidence="1">
    <location>
        <begin position="27"/>
        <end position="36"/>
    </location>
</feature>
<comment type="caution">
    <text evidence="2">The sequence shown here is derived from an EMBL/GenBank/DDBJ whole genome shotgun (WGS) entry which is preliminary data.</text>
</comment>
<organism evidence="2 3">
    <name type="scientific">Pleurodeles waltl</name>
    <name type="common">Iberian ribbed newt</name>
    <dbReference type="NCBI Taxonomy" id="8319"/>
    <lineage>
        <taxon>Eukaryota</taxon>
        <taxon>Metazoa</taxon>
        <taxon>Chordata</taxon>
        <taxon>Craniata</taxon>
        <taxon>Vertebrata</taxon>
        <taxon>Euteleostomi</taxon>
        <taxon>Amphibia</taxon>
        <taxon>Batrachia</taxon>
        <taxon>Caudata</taxon>
        <taxon>Salamandroidea</taxon>
        <taxon>Salamandridae</taxon>
        <taxon>Pleurodelinae</taxon>
        <taxon>Pleurodeles</taxon>
    </lineage>
</organism>
<sequence length="117" mass="12977">MNGLQKALEDRGWVASPSWDPGRKRKAGDTEDRSRDASLSWDPRRKRKAGDTAVCSGERSTLGVPPGTVRNRSLSTRTPHLRAARSVRGIFTQASDFTLELKQNVNTNNKPNTSDTR</sequence>
<proteinExistence type="predicted"/>
<dbReference type="AlphaFoldDB" id="A0AAV7RMG9"/>
<name>A0AAV7RMG9_PLEWA</name>
<dbReference type="EMBL" id="JANPWB010000009">
    <property type="protein sequence ID" value="KAJ1152000.1"/>
    <property type="molecule type" value="Genomic_DNA"/>
</dbReference>
<reference evidence="2" key="1">
    <citation type="journal article" date="2022" name="bioRxiv">
        <title>Sequencing and chromosome-scale assembly of the giantPleurodeles waltlgenome.</title>
        <authorList>
            <person name="Brown T."/>
            <person name="Elewa A."/>
            <person name="Iarovenko S."/>
            <person name="Subramanian E."/>
            <person name="Araus A.J."/>
            <person name="Petzold A."/>
            <person name="Susuki M."/>
            <person name="Suzuki K.-i.T."/>
            <person name="Hayashi T."/>
            <person name="Toyoda A."/>
            <person name="Oliveira C."/>
            <person name="Osipova E."/>
            <person name="Leigh N.D."/>
            <person name="Simon A."/>
            <person name="Yun M.H."/>
        </authorList>
    </citation>
    <scope>NUCLEOTIDE SEQUENCE</scope>
    <source>
        <strain evidence="2">20211129_DDA</strain>
        <tissue evidence="2">Liver</tissue>
    </source>
</reference>
<evidence type="ECO:0000313" key="3">
    <source>
        <dbReference type="Proteomes" id="UP001066276"/>
    </source>
</evidence>
<evidence type="ECO:0000313" key="2">
    <source>
        <dbReference type="EMBL" id="KAJ1152000.1"/>
    </source>
</evidence>
<evidence type="ECO:0000256" key="1">
    <source>
        <dbReference type="SAM" id="MobiDB-lite"/>
    </source>
</evidence>
<protein>
    <submittedName>
        <fullName evidence="2">Uncharacterized protein</fullName>
    </submittedName>
</protein>